<keyword evidence="1" id="KW-0472">Membrane</keyword>
<proteinExistence type="predicted"/>
<comment type="caution">
    <text evidence="2">The sequence shown here is derived from an EMBL/GenBank/DDBJ whole genome shotgun (WGS) entry which is preliminary data.</text>
</comment>
<reference evidence="2" key="1">
    <citation type="submission" date="2020-05" db="EMBL/GenBank/DDBJ databases">
        <title>Phylogenomic resolution of chytrid fungi.</title>
        <authorList>
            <person name="Stajich J.E."/>
            <person name="Amses K."/>
            <person name="Simmons R."/>
            <person name="Seto K."/>
            <person name="Myers J."/>
            <person name="Bonds A."/>
            <person name="Quandt C.A."/>
            <person name="Barry K."/>
            <person name="Liu P."/>
            <person name="Grigoriev I."/>
            <person name="Longcore J.E."/>
            <person name="James T.Y."/>
        </authorList>
    </citation>
    <scope>NUCLEOTIDE SEQUENCE</scope>
    <source>
        <strain evidence="2">PLAUS21</strain>
    </source>
</reference>
<keyword evidence="3" id="KW-1185">Reference proteome</keyword>
<evidence type="ECO:0000256" key="1">
    <source>
        <dbReference type="SAM" id="Phobius"/>
    </source>
</evidence>
<organism evidence="2 3">
    <name type="scientific">Boothiomyces macroporosus</name>
    <dbReference type="NCBI Taxonomy" id="261099"/>
    <lineage>
        <taxon>Eukaryota</taxon>
        <taxon>Fungi</taxon>
        <taxon>Fungi incertae sedis</taxon>
        <taxon>Chytridiomycota</taxon>
        <taxon>Chytridiomycota incertae sedis</taxon>
        <taxon>Chytridiomycetes</taxon>
        <taxon>Rhizophydiales</taxon>
        <taxon>Terramycetaceae</taxon>
        <taxon>Boothiomyces</taxon>
    </lineage>
</organism>
<protein>
    <submittedName>
        <fullName evidence="2">Uncharacterized protein</fullName>
    </submittedName>
</protein>
<feature type="transmembrane region" description="Helical" evidence="1">
    <location>
        <begin position="153"/>
        <end position="177"/>
    </location>
</feature>
<feature type="transmembrane region" description="Helical" evidence="1">
    <location>
        <begin position="104"/>
        <end position="123"/>
    </location>
</feature>
<gene>
    <name evidence="2" type="ORF">HK103_007531</name>
</gene>
<evidence type="ECO:0000313" key="3">
    <source>
        <dbReference type="Proteomes" id="UP001210925"/>
    </source>
</evidence>
<dbReference type="AlphaFoldDB" id="A0AAD5UBY0"/>
<dbReference type="EMBL" id="JADGKB010000093">
    <property type="protein sequence ID" value="KAJ3254070.1"/>
    <property type="molecule type" value="Genomic_DNA"/>
</dbReference>
<evidence type="ECO:0000313" key="2">
    <source>
        <dbReference type="EMBL" id="KAJ3254070.1"/>
    </source>
</evidence>
<sequence>MIIHTIYNLLNNIFLLAFHITDLGVPNYIPAWLFRINYLILVLTATRFLRIFSVLSDKVKSREITITEIGLIICHLACYGNSYYKEYHGIPHSLSDTISQLVGFSVTLITGFFSGLLASKWVIFHTKNKLQKGSDEYLPETVKLNKHQNYLRISLISFGLFDLIVTVSMSIILFPTALKASDFPIFLTINSIGLCIVYSQLVYIEFNIIKDGKISFSMSKTRKLKRDPLSKIKSSKLSKGSNAIRISNGRSVHNTSFIATTHRQSISKKGNLVKSPTTDTIADEHVEKLRKQSYAQSTGTINAPNSRLELNAGDSDFDLKRVEKPTRKASFAPTINTIHGSPDDEIIVENKQTENEEYEDIEDYKPTRKISLSFRKEDRKKLAFKNASSPNILEQIDAIQEEDEEEQS</sequence>
<feature type="transmembrane region" description="Helical" evidence="1">
    <location>
        <begin position="183"/>
        <end position="204"/>
    </location>
</feature>
<keyword evidence="1" id="KW-1133">Transmembrane helix</keyword>
<name>A0AAD5UBY0_9FUNG</name>
<accession>A0AAD5UBY0</accession>
<dbReference type="Proteomes" id="UP001210925">
    <property type="component" value="Unassembled WGS sequence"/>
</dbReference>
<keyword evidence="1" id="KW-0812">Transmembrane</keyword>